<evidence type="ECO:0000313" key="1">
    <source>
        <dbReference type="EMBL" id="HIX48492.1"/>
    </source>
</evidence>
<proteinExistence type="predicted"/>
<protein>
    <recommendedName>
        <fullName evidence="3">AP2 domain protein</fullName>
    </recommendedName>
</protein>
<gene>
    <name evidence="1" type="ORF">H9981_05720</name>
</gene>
<dbReference type="Proteomes" id="UP000824243">
    <property type="component" value="Unassembled WGS sequence"/>
</dbReference>
<name>A0A9D1VXG8_9FIRM</name>
<evidence type="ECO:0000313" key="2">
    <source>
        <dbReference type="Proteomes" id="UP000824243"/>
    </source>
</evidence>
<accession>A0A9D1VXG8</accession>
<dbReference type="AlphaFoldDB" id="A0A9D1VXG8"/>
<dbReference type="SUPFAM" id="SSF54171">
    <property type="entry name" value="DNA-binding domain"/>
    <property type="match status" value="1"/>
</dbReference>
<comment type="caution">
    <text evidence="1">The sequence shown here is derived from an EMBL/GenBank/DDBJ whole genome shotgun (WGS) entry which is preliminary data.</text>
</comment>
<dbReference type="EMBL" id="DXFA01000100">
    <property type="protein sequence ID" value="HIX48492.1"/>
    <property type="molecule type" value="Genomic_DNA"/>
</dbReference>
<evidence type="ECO:0008006" key="3">
    <source>
        <dbReference type="Google" id="ProtNLM"/>
    </source>
</evidence>
<reference evidence="1" key="1">
    <citation type="journal article" date="2021" name="PeerJ">
        <title>Extensive microbial diversity within the chicken gut microbiome revealed by metagenomics and culture.</title>
        <authorList>
            <person name="Gilroy R."/>
            <person name="Ravi A."/>
            <person name="Getino M."/>
            <person name="Pursley I."/>
            <person name="Horton D.L."/>
            <person name="Alikhan N.F."/>
            <person name="Baker D."/>
            <person name="Gharbi K."/>
            <person name="Hall N."/>
            <person name="Watson M."/>
            <person name="Adriaenssens E.M."/>
            <person name="Foster-Nyarko E."/>
            <person name="Jarju S."/>
            <person name="Secka A."/>
            <person name="Antonio M."/>
            <person name="Oren A."/>
            <person name="Chaudhuri R.R."/>
            <person name="La Ragione R."/>
            <person name="Hildebrand F."/>
            <person name="Pallen M.J."/>
        </authorList>
    </citation>
    <scope>NUCLEOTIDE SEQUENCE</scope>
    <source>
        <strain evidence="1">ChiSjej5B23-15282</strain>
    </source>
</reference>
<dbReference type="GO" id="GO:0003677">
    <property type="term" value="F:DNA binding"/>
    <property type="evidence" value="ECO:0007669"/>
    <property type="project" value="InterPro"/>
</dbReference>
<reference evidence="1" key="2">
    <citation type="submission" date="2021-04" db="EMBL/GenBank/DDBJ databases">
        <authorList>
            <person name="Gilroy R."/>
        </authorList>
    </citation>
    <scope>NUCLEOTIDE SEQUENCE</scope>
    <source>
        <strain evidence="1">ChiSjej5B23-15282</strain>
    </source>
</reference>
<sequence>MGNMAEDLTGRRFGNLTAVRRAENRNGRTCWVCRCACGAEKTVTAHDLKSGRVKSCGCLKSENQKRISGQLHRIDGTCVELLRERKPRKDNKGGFRGVYLMKDQRYRVDIGFKKKRFYVGMFDTFEEAVQARLDAEKMIYDGFLKAYKVWREKADTDPSWAESHPLKFGVEKTDGRLKVLTEWGIYRLLQYAGLPAPFT</sequence>
<organism evidence="1 2">
    <name type="scientific">Candidatus Mediterraneibacter caccavium</name>
    <dbReference type="NCBI Taxonomy" id="2838661"/>
    <lineage>
        <taxon>Bacteria</taxon>
        <taxon>Bacillati</taxon>
        <taxon>Bacillota</taxon>
        <taxon>Clostridia</taxon>
        <taxon>Lachnospirales</taxon>
        <taxon>Lachnospiraceae</taxon>
        <taxon>Mediterraneibacter</taxon>
    </lineage>
</organism>
<dbReference type="InterPro" id="IPR016177">
    <property type="entry name" value="DNA-bd_dom_sf"/>
</dbReference>